<evidence type="ECO:0000313" key="6">
    <source>
        <dbReference type="EMBL" id="GFG32980.1"/>
    </source>
</evidence>
<dbReference type="Proteomes" id="UP000502823">
    <property type="component" value="Unassembled WGS sequence"/>
</dbReference>
<dbReference type="InParanoid" id="A0A6L2PN96"/>
<name>A0A6L2PN96_COPFO</name>
<evidence type="ECO:0000256" key="1">
    <source>
        <dbReference type="ARBA" id="ARBA00004412"/>
    </source>
</evidence>
<dbReference type="GO" id="GO:0005770">
    <property type="term" value="C:late endosome"/>
    <property type="evidence" value="ECO:0007669"/>
    <property type="project" value="UniProtKB-SubCell"/>
</dbReference>
<keyword evidence="4" id="KW-0967">Endosome</keyword>
<reference evidence="7" key="1">
    <citation type="submission" date="2020-01" db="EMBL/GenBank/DDBJ databases">
        <title>Draft genome sequence of the Termite Coptotermes fromosanus.</title>
        <authorList>
            <person name="Itakura S."/>
            <person name="Yosikawa Y."/>
            <person name="Umezawa K."/>
        </authorList>
    </citation>
    <scope>NUCLEOTIDE SEQUENCE [LARGE SCALE GENOMIC DNA]</scope>
</reference>
<protein>
    <recommendedName>
        <fullName evidence="8">Vps16 C-terminal domain-containing protein</fullName>
    </recommendedName>
</protein>
<dbReference type="GO" id="GO:0006886">
    <property type="term" value="P:intracellular protein transport"/>
    <property type="evidence" value="ECO:0007669"/>
    <property type="project" value="TreeGrafter"/>
</dbReference>
<evidence type="ECO:0000256" key="2">
    <source>
        <dbReference type="ARBA" id="ARBA00004541"/>
    </source>
</evidence>
<comment type="subcellular location">
    <subcellularLocation>
        <location evidence="2">Cytoplasmic vesicle</location>
    </subcellularLocation>
    <subcellularLocation>
        <location evidence="1">Early endosome</location>
    </subcellularLocation>
    <subcellularLocation>
        <location evidence="3">Late endosome</location>
    </subcellularLocation>
</comment>
<dbReference type="FunCoup" id="A0A6L2PN96">
    <property type="interactions" value="1569"/>
</dbReference>
<keyword evidence="7" id="KW-1185">Reference proteome</keyword>
<evidence type="ECO:0000256" key="4">
    <source>
        <dbReference type="ARBA" id="ARBA00022753"/>
    </source>
</evidence>
<proteinExistence type="predicted"/>
<dbReference type="OrthoDB" id="9977282at2759"/>
<dbReference type="EMBL" id="BLKM01004979">
    <property type="protein sequence ID" value="GFG32980.1"/>
    <property type="molecule type" value="Genomic_DNA"/>
</dbReference>
<keyword evidence="5" id="KW-0968">Cytoplasmic vesicle</keyword>
<dbReference type="InterPro" id="IPR040057">
    <property type="entry name" value="Spe-39"/>
</dbReference>
<accession>A0A6L2PN96</accession>
<dbReference type="PANTHER" id="PTHR13364:SF6">
    <property type="entry name" value="SPERMATOGENESIS-DEFECTIVE PROTEIN 39 HOMOLOG"/>
    <property type="match status" value="1"/>
</dbReference>
<organism evidence="6 7">
    <name type="scientific">Coptotermes formosanus</name>
    <name type="common">Formosan subterranean termite</name>
    <dbReference type="NCBI Taxonomy" id="36987"/>
    <lineage>
        <taxon>Eukaryota</taxon>
        <taxon>Metazoa</taxon>
        <taxon>Ecdysozoa</taxon>
        <taxon>Arthropoda</taxon>
        <taxon>Hexapoda</taxon>
        <taxon>Insecta</taxon>
        <taxon>Pterygota</taxon>
        <taxon>Neoptera</taxon>
        <taxon>Polyneoptera</taxon>
        <taxon>Dictyoptera</taxon>
        <taxon>Blattodea</taxon>
        <taxon>Blattoidea</taxon>
        <taxon>Termitoidae</taxon>
        <taxon>Rhinotermitidae</taxon>
        <taxon>Coptotermes</taxon>
    </lineage>
</organism>
<evidence type="ECO:0000256" key="5">
    <source>
        <dbReference type="ARBA" id="ARBA00023329"/>
    </source>
</evidence>
<evidence type="ECO:0000256" key="3">
    <source>
        <dbReference type="ARBA" id="ARBA00004603"/>
    </source>
</evidence>
<comment type="caution">
    <text evidence="6">The sequence shown here is derived from an EMBL/GenBank/DDBJ whole genome shotgun (WGS) entry which is preliminary data.</text>
</comment>
<dbReference type="AlphaFoldDB" id="A0A6L2PN96"/>
<dbReference type="PANTHER" id="PTHR13364">
    <property type="entry name" value="DEFECTIVE SPERMATOGENESIS PROTEIN 39"/>
    <property type="match status" value="1"/>
</dbReference>
<dbReference type="GO" id="GO:0005769">
    <property type="term" value="C:early endosome"/>
    <property type="evidence" value="ECO:0007669"/>
    <property type="project" value="UniProtKB-SubCell"/>
</dbReference>
<gene>
    <name evidence="6" type="ORF">Cfor_09872</name>
</gene>
<dbReference type="GO" id="GO:0007034">
    <property type="term" value="P:vacuolar transport"/>
    <property type="evidence" value="ECO:0007669"/>
    <property type="project" value="TreeGrafter"/>
</dbReference>
<evidence type="ECO:0008006" key="8">
    <source>
        <dbReference type="Google" id="ProtNLM"/>
    </source>
</evidence>
<evidence type="ECO:0000313" key="7">
    <source>
        <dbReference type="Proteomes" id="UP000502823"/>
    </source>
</evidence>
<sequence>MAESSQEDEYWQEYWHASETKAFNFEDDQFGSELYGVPKSGTARLSQRVREGMGGDSTCFSADSLSGFLSRTTISDSSQTTTRPLHTLISEKSLLCILNAGNFHEKEPKGNLCPEEEVTILRRQVEDRWVPPPAKDTITKILLGHPYSLELYRSLKSKAELLDAAVAVGDGNAMLAVVLFLVRTLKKSYVHQLLRTRPDAVAQYCQYLSTRLQVHELTDLLEMLGESREASMKQFQLAVCGTMNPLRRLQNLKSCLRNHFSLPDNKDRPLVDNYIKLLEWQLAMAGTDAEVAKVLLGQPVLSSLAYTCQHHWGEPRGRLSSPQTLSEQQGVSDRQFQWTVLTVQASKQSWDDIEKLFITKSWMGGKKLKAALPMEQVVMQLHAHGAPRDILNKYLDLIDNVDKRVKLEQKLQSNKVFVDVNNKVEELENLLPLKYSIREGI</sequence>